<dbReference type="Gene3D" id="3.30.40.10">
    <property type="entry name" value="Zinc/RING finger domain, C3HC4 (zinc finger)"/>
    <property type="match status" value="2"/>
</dbReference>
<evidence type="ECO:0000259" key="5">
    <source>
        <dbReference type="PROSITE" id="PS50178"/>
    </source>
</evidence>
<dbReference type="Pfam" id="PF01590">
    <property type="entry name" value="GAF"/>
    <property type="match status" value="1"/>
</dbReference>
<reference evidence="6 7" key="1">
    <citation type="journal article" date="2014" name="Genome Biol. Evol.">
        <title>The secreted proteins of Achlya hypogyna and Thraustotheca clavata identify the ancestral oomycete secretome and reveal gene acquisitions by horizontal gene transfer.</title>
        <authorList>
            <person name="Misner I."/>
            <person name="Blouin N."/>
            <person name="Leonard G."/>
            <person name="Richards T.A."/>
            <person name="Lane C.E."/>
        </authorList>
    </citation>
    <scope>NUCLEOTIDE SEQUENCE [LARGE SCALE GENOMIC DNA]</scope>
    <source>
        <strain evidence="6 7">ATCC 48635</strain>
    </source>
</reference>
<dbReference type="PANTHER" id="PTHR43102:SF2">
    <property type="entry name" value="GAF DOMAIN-CONTAINING PROTEIN"/>
    <property type="match status" value="1"/>
</dbReference>
<evidence type="ECO:0000256" key="4">
    <source>
        <dbReference type="PROSITE-ProRule" id="PRU00091"/>
    </source>
</evidence>
<evidence type="ECO:0000313" key="6">
    <source>
        <dbReference type="EMBL" id="OQR83382.1"/>
    </source>
</evidence>
<evidence type="ECO:0000256" key="3">
    <source>
        <dbReference type="ARBA" id="ARBA00022833"/>
    </source>
</evidence>
<evidence type="ECO:0000256" key="1">
    <source>
        <dbReference type="ARBA" id="ARBA00022723"/>
    </source>
</evidence>
<feature type="domain" description="FYVE-type" evidence="5">
    <location>
        <begin position="21"/>
        <end position="80"/>
    </location>
</feature>
<sequence length="343" mass="37721">MSAHKVIPMDRLCLPTNYVPSGSKSHCNLCNKKLLFFYKHHCRVCGNVVCNRCREPAIVELPGDKIGGVKVCIACLSQFESTSSSISSHNSSGAKSILAFSRSHPRLSDLPELHGSDKCHVCDRCFSTHHPKHHCRQCGNSVCYGCRMNSNDPLLVDMGLAHLLHCWTCIAGSDAVRVKTSARFSSPLEPKEAARLEALYDLRVLDSPSDDSFAILCDLMAQEYACPIAVVAFMDVHRQWFKAQVGLTDTEVPRVFSLCEQTITTKALVAEWDTSLSPRLAAHPLVVDGPKIRFYAGAPLLTPDGHAVGSVFVLDKHPRPPCDLGRLEELAAITMKMTLARKP</sequence>
<evidence type="ECO:0000313" key="7">
    <source>
        <dbReference type="Proteomes" id="UP000243579"/>
    </source>
</evidence>
<organism evidence="6 7">
    <name type="scientific">Achlya hypogyna</name>
    <name type="common">Oomycete</name>
    <name type="synonym">Protoachlya hypogyna</name>
    <dbReference type="NCBI Taxonomy" id="1202772"/>
    <lineage>
        <taxon>Eukaryota</taxon>
        <taxon>Sar</taxon>
        <taxon>Stramenopiles</taxon>
        <taxon>Oomycota</taxon>
        <taxon>Saprolegniomycetes</taxon>
        <taxon>Saprolegniales</taxon>
        <taxon>Achlyaceae</taxon>
        <taxon>Achlya</taxon>
    </lineage>
</organism>
<dbReference type="GO" id="GO:0008270">
    <property type="term" value="F:zinc ion binding"/>
    <property type="evidence" value="ECO:0007669"/>
    <property type="project" value="UniProtKB-KW"/>
</dbReference>
<dbReference type="PANTHER" id="PTHR43102">
    <property type="entry name" value="SLR1143 PROTEIN"/>
    <property type="match status" value="1"/>
</dbReference>
<dbReference type="Gene3D" id="3.30.450.40">
    <property type="match status" value="1"/>
</dbReference>
<dbReference type="SUPFAM" id="SSF55781">
    <property type="entry name" value="GAF domain-like"/>
    <property type="match status" value="1"/>
</dbReference>
<dbReference type="CDD" id="cd00065">
    <property type="entry name" value="FYVE_like_SF"/>
    <property type="match status" value="1"/>
</dbReference>
<keyword evidence="7" id="KW-1185">Reference proteome</keyword>
<protein>
    <recommendedName>
        <fullName evidence="5">FYVE-type domain-containing protein</fullName>
    </recommendedName>
</protein>
<dbReference type="InterPro" id="IPR011011">
    <property type="entry name" value="Znf_FYVE_PHD"/>
</dbReference>
<proteinExistence type="predicted"/>
<comment type="caution">
    <text evidence="6">The sequence shown here is derived from an EMBL/GenBank/DDBJ whole genome shotgun (WGS) entry which is preliminary data.</text>
</comment>
<dbReference type="InterPro" id="IPR017455">
    <property type="entry name" value="Znf_FYVE-rel"/>
</dbReference>
<keyword evidence="1" id="KW-0479">Metal-binding</keyword>
<dbReference type="STRING" id="1202772.A0A1V9YCG1"/>
<dbReference type="SUPFAM" id="SSF57903">
    <property type="entry name" value="FYVE/PHD zinc finger"/>
    <property type="match status" value="2"/>
</dbReference>
<keyword evidence="2 4" id="KW-0863">Zinc-finger</keyword>
<accession>A0A1V9YCG1</accession>
<dbReference type="PROSITE" id="PS50178">
    <property type="entry name" value="ZF_FYVE"/>
    <property type="match status" value="2"/>
</dbReference>
<evidence type="ECO:0000256" key="2">
    <source>
        <dbReference type="ARBA" id="ARBA00022771"/>
    </source>
</evidence>
<dbReference type="InterPro" id="IPR003018">
    <property type="entry name" value="GAF"/>
</dbReference>
<dbReference type="AlphaFoldDB" id="A0A1V9YCG1"/>
<dbReference type="SMART" id="SM00064">
    <property type="entry name" value="FYVE"/>
    <property type="match status" value="2"/>
</dbReference>
<gene>
    <name evidence="6" type="ORF">ACHHYP_14770</name>
</gene>
<dbReference type="Pfam" id="PF01363">
    <property type="entry name" value="FYVE"/>
    <property type="match status" value="1"/>
</dbReference>
<feature type="domain" description="FYVE-type" evidence="5">
    <location>
        <begin position="113"/>
        <end position="174"/>
    </location>
</feature>
<name>A0A1V9YCG1_ACHHY</name>
<dbReference type="OrthoDB" id="303614at2759"/>
<dbReference type="InterPro" id="IPR029016">
    <property type="entry name" value="GAF-like_dom_sf"/>
</dbReference>
<dbReference type="Proteomes" id="UP000243579">
    <property type="component" value="Unassembled WGS sequence"/>
</dbReference>
<dbReference type="InterPro" id="IPR000306">
    <property type="entry name" value="Znf_FYVE"/>
</dbReference>
<dbReference type="InterPro" id="IPR013083">
    <property type="entry name" value="Znf_RING/FYVE/PHD"/>
</dbReference>
<dbReference type="EMBL" id="JNBR01002207">
    <property type="protein sequence ID" value="OQR83382.1"/>
    <property type="molecule type" value="Genomic_DNA"/>
</dbReference>
<keyword evidence="3" id="KW-0862">Zinc</keyword>